<name>A0A4V2K0L1_9APHY</name>
<dbReference type="EMBL" id="ML145142">
    <property type="protein sequence ID" value="TBU57023.1"/>
    <property type="molecule type" value="Genomic_DNA"/>
</dbReference>
<evidence type="ECO:0000256" key="1">
    <source>
        <dbReference type="SAM" id="SignalP"/>
    </source>
</evidence>
<dbReference type="Proteomes" id="UP000292957">
    <property type="component" value="Unassembled WGS sequence"/>
</dbReference>
<dbReference type="EMBL" id="ML143414">
    <property type="protein sequence ID" value="TBU29333.1"/>
    <property type="molecule type" value="Genomic_DNA"/>
</dbReference>
<keyword evidence="5" id="KW-1185">Reference proteome</keyword>
<evidence type="ECO:0000313" key="4">
    <source>
        <dbReference type="EMBL" id="TBU57023.1"/>
    </source>
</evidence>
<evidence type="ECO:0000313" key="5">
    <source>
        <dbReference type="Proteomes" id="UP000292082"/>
    </source>
</evidence>
<feature type="domain" description="Polysaccharide lyase 14" evidence="2">
    <location>
        <begin position="88"/>
        <end position="303"/>
    </location>
</feature>
<keyword evidence="1" id="KW-0732">Signal</keyword>
<dbReference type="AlphaFoldDB" id="A0A4V2K0L1"/>
<sequence length="311" mass="33305">MLLTFAFTLALVLSSVSAVPHSCPVQSSNNASASASSDKTLFPILSNDSWSVSSQIRNALPFNDATLRPTKEAHDYSHPYVSAPDGVYSIKAFYPKGSYNPSGTPRGGLSFYAPGPQSVDLTTAREATLTYSVLFEEGFDFVKGGKLPGLYGGNSDEEAYSCSGGRRDDGCFSVRFMWRTAGAGELYTYLPPDAANNKAHLGGVKPMSTCNPTYGCSVGRGSFKFAAGTRTIIGERVRLNDVGQQNGELELFVNGRSIFTVTGLTLRTADSGRIRGIQMQTFFGGSDASWATPKDVNSYFGDFSVAITEQL</sequence>
<organism evidence="3">
    <name type="scientific">Dichomitus squalens</name>
    <dbReference type="NCBI Taxonomy" id="114155"/>
    <lineage>
        <taxon>Eukaryota</taxon>
        <taxon>Fungi</taxon>
        <taxon>Dikarya</taxon>
        <taxon>Basidiomycota</taxon>
        <taxon>Agaricomycotina</taxon>
        <taxon>Agaricomycetes</taxon>
        <taxon>Polyporales</taxon>
        <taxon>Polyporaceae</taxon>
        <taxon>Dichomitus</taxon>
    </lineage>
</organism>
<dbReference type="InterPro" id="IPR048958">
    <property type="entry name" value="Polysacc_lyase_14"/>
</dbReference>
<dbReference type="OrthoDB" id="3337916at2759"/>
<feature type="signal peptide" evidence="1">
    <location>
        <begin position="1"/>
        <end position="18"/>
    </location>
</feature>
<evidence type="ECO:0000313" key="3">
    <source>
        <dbReference type="EMBL" id="TBU29333.1"/>
    </source>
</evidence>
<proteinExistence type="predicted"/>
<evidence type="ECO:0000259" key="2">
    <source>
        <dbReference type="Pfam" id="PF21294"/>
    </source>
</evidence>
<gene>
    <name evidence="4" type="ORF">BD310DRAFT_822461</name>
    <name evidence="3" type="ORF">BD311DRAFT_806325</name>
</gene>
<dbReference type="PANTHER" id="PTHR40124:SF1">
    <property type="entry name" value="DISAGGREGATASE RELATED REPEAT PROTEIN"/>
    <property type="match status" value="1"/>
</dbReference>
<protein>
    <recommendedName>
        <fullName evidence="2">Polysaccharide lyase 14 domain-containing protein</fullName>
    </recommendedName>
</protein>
<reference evidence="3 5" key="1">
    <citation type="submission" date="2019-01" db="EMBL/GenBank/DDBJ databases">
        <title>Draft genome sequences of three monokaryotic isolates of the white-rot basidiomycete fungus Dichomitus squalens.</title>
        <authorList>
            <consortium name="DOE Joint Genome Institute"/>
            <person name="Lopez S.C."/>
            <person name="Andreopoulos B."/>
            <person name="Pangilinan J."/>
            <person name="Lipzen A."/>
            <person name="Riley R."/>
            <person name="Ahrendt S."/>
            <person name="Ng V."/>
            <person name="Barry K."/>
            <person name="Daum C."/>
            <person name="Grigoriev I.V."/>
            <person name="Hilden K.S."/>
            <person name="Makela M.R."/>
            <person name="de Vries R.P."/>
        </authorList>
    </citation>
    <scope>NUCLEOTIDE SEQUENCE [LARGE SCALE GENOMIC DNA]</scope>
    <source>
        <strain evidence="4 5">CBS 464.89</strain>
        <strain evidence="3">OM18370.1</strain>
    </source>
</reference>
<dbReference type="Pfam" id="PF21294">
    <property type="entry name" value="Polysacc_lyase_14"/>
    <property type="match status" value="1"/>
</dbReference>
<accession>A0A4V2K0L1</accession>
<dbReference type="Proteomes" id="UP000292082">
    <property type="component" value="Unassembled WGS sequence"/>
</dbReference>
<feature type="chain" id="PRO_5040598471" description="Polysaccharide lyase 14 domain-containing protein" evidence="1">
    <location>
        <begin position="19"/>
        <end position="311"/>
    </location>
</feature>
<dbReference type="PANTHER" id="PTHR40124">
    <property type="match status" value="1"/>
</dbReference>
<dbReference type="Gene3D" id="2.60.120.200">
    <property type="match status" value="1"/>
</dbReference>